<accession>A0A0R3T6E2</accession>
<dbReference type="Proteomes" id="UP000278807">
    <property type="component" value="Unassembled WGS sequence"/>
</dbReference>
<dbReference type="AlphaFoldDB" id="A0A0R3T6E2"/>
<dbReference type="EMBL" id="UZAE01001327">
    <property type="protein sequence ID" value="VDN98488.1"/>
    <property type="molecule type" value="Genomic_DNA"/>
</dbReference>
<evidence type="ECO:0000313" key="2">
    <source>
        <dbReference type="Proteomes" id="UP000278807"/>
    </source>
</evidence>
<organism evidence="3">
    <name type="scientific">Rodentolepis nana</name>
    <name type="common">Dwarf tapeworm</name>
    <name type="synonym">Hymenolepis nana</name>
    <dbReference type="NCBI Taxonomy" id="102285"/>
    <lineage>
        <taxon>Eukaryota</taxon>
        <taxon>Metazoa</taxon>
        <taxon>Spiralia</taxon>
        <taxon>Lophotrochozoa</taxon>
        <taxon>Platyhelminthes</taxon>
        <taxon>Cestoda</taxon>
        <taxon>Eucestoda</taxon>
        <taxon>Cyclophyllidea</taxon>
        <taxon>Hymenolepididae</taxon>
        <taxon>Rodentolepis</taxon>
    </lineage>
</organism>
<keyword evidence="2" id="KW-1185">Reference proteome</keyword>
<evidence type="ECO:0000313" key="3">
    <source>
        <dbReference type="WBParaSite" id="HNAJ_0000263001-mRNA-1"/>
    </source>
</evidence>
<gene>
    <name evidence="1" type="ORF">HNAJ_LOCUS2629</name>
</gene>
<dbReference type="WBParaSite" id="HNAJ_0000263001-mRNA-1">
    <property type="protein sequence ID" value="HNAJ_0000263001-mRNA-1"/>
    <property type="gene ID" value="HNAJ_0000263001"/>
</dbReference>
<proteinExistence type="predicted"/>
<evidence type="ECO:0000313" key="1">
    <source>
        <dbReference type="EMBL" id="VDN98488.1"/>
    </source>
</evidence>
<sequence>MQCGRVHRMGLGLIQVLSFKTGMKGIVDFLCFYTAYSWAAFKGLSVRFCDI</sequence>
<name>A0A0R3T6E2_RODNA</name>
<reference evidence="3" key="1">
    <citation type="submission" date="2017-02" db="UniProtKB">
        <authorList>
            <consortium name="WormBaseParasite"/>
        </authorList>
    </citation>
    <scope>IDENTIFICATION</scope>
</reference>
<reference evidence="1 2" key="2">
    <citation type="submission" date="2018-11" db="EMBL/GenBank/DDBJ databases">
        <authorList>
            <consortium name="Pathogen Informatics"/>
        </authorList>
    </citation>
    <scope>NUCLEOTIDE SEQUENCE [LARGE SCALE GENOMIC DNA]</scope>
</reference>
<protein>
    <submittedName>
        <fullName evidence="1 3">Uncharacterized protein</fullName>
    </submittedName>
</protein>